<dbReference type="InterPro" id="IPR005135">
    <property type="entry name" value="Endo/exonuclease/phosphatase"/>
</dbReference>
<sequence length="764" mass="85355">MASTHLTIWQWKCRGFRKKKDHLQLLVQETRLPNTQTPPDVIALQETTAVVSLPGYIGYQQFTDQHNQEAPSTGTLVHKSLTAKQHDLEFPDIPHTVVEILPRKRSHQPLFVLNVYCAPRARADDFHLLFRKITSLARGAQLLILGDFNARHPDWGYPQVNKRGKKLWQLSQDLHLTLLNDPQQSPTRIGNSVCRDTSPDLAYCKNIAQARWENTCQLAGSDHYIIAVQVQTSAGKKAANAIARITEWPKFREVRESEAPDSITNLKEWTASLNDHVRRTTRESRAADEMPATDSRLLHMWDAHASLLRRWQKQRHNEKLRRRMQSISYEIERHSTYLARQQWGQLCSGLNGQLGNKKTWHLLRHLLDPDNSKAAARHRLKRLVHKHPGSDEDLLTALADKYINHAHQPAPPLPPYEGKPNPTLDADITEAEVYAAILKLRTTSAPDGLFGRCESVSRLGAADLWRPDLDVSGAKLLESELERLWEQGYRWRHVYSQCVVRSALSAIRHGRLYDPGFCARTLRSTLPLVSDEIAMELEHLSPDDLAFINSILYSVTTSAGVATLLPRSRRVATYEVFGDCHRPTLSAQSGPQPRAQIGLGSPRLVSLPFPARGSFRCRKGNFPAGYPSRFTPNSDLKEGATPQFADEVYFPPLDSPAVQGAFLTSGEVLSSAEDKADAAAAAAASLAALKDALKAQAMKRKAKSAEVGKEDSNETDDASTDSEDVAGVLNYLRQVAQDTASLLDENKDRYDVFIPPDVSVAVCA</sequence>
<dbReference type="Gene3D" id="3.60.10.10">
    <property type="entry name" value="Endonuclease/exonuclease/phosphatase"/>
    <property type="match status" value="1"/>
</dbReference>
<organism evidence="3 4">
    <name type="scientific">Rhipicephalus sanguineus</name>
    <name type="common">Brown dog tick</name>
    <name type="synonym">Ixodes sanguineus</name>
    <dbReference type="NCBI Taxonomy" id="34632"/>
    <lineage>
        <taxon>Eukaryota</taxon>
        <taxon>Metazoa</taxon>
        <taxon>Ecdysozoa</taxon>
        <taxon>Arthropoda</taxon>
        <taxon>Chelicerata</taxon>
        <taxon>Arachnida</taxon>
        <taxon>Acari</taxon>
        <taxon>Parasitiformes</taxon>
        <taxon>Ixodida</taxon>
        <taxon>Ixodoidea</taxon>
        <taxon>Ixodidae</taxon>
        <taxon>Rhipicephalinae</taxon>
        <taxon>Rhipicephalus</taxon>
        <taxon>Rhipicephalus</taxon>
    </lineage>
</organism>
<reference evidence="3" key="1">
    <citation type="journal article" date="2020" name="Cell">
        <title>Large-Scale Comparative Analyses of Tick Genomes Elucidate Their Genetic Diversity and Vector Capacities.</title>
        <authorList>
            <consortium name="Tick Genome and Microbiome Consortium (TIGMIC)"/>
            <person name="Jia N."/>
            <person name="Wang J."/>
            <person name="Shi W."/>
            <person name="Du L."/>
            <person name="Sun Y."/>
            <person name="Zhan W."/>
            <person name="Jiang J.F."/>
            <person name="Wang Q."/>
            <person name="Zhang B."/>
            <person name="Ji P."/>
            <person name="Bell-Sakyi L."/>
            <person name="Cui X.M."/>
            <person name="Yuan T.T."/>
            <person name="Jiang B.G."/>
            <person name="Yang W.F."/>
            <person name="Lam T.T."/>
            <person name="Chang Q.C."/>
            <person name="Ding S.J."/>
            <person name="Wang X.J."/>
            <person name="Zhu J.G."/>
            <person name="Ruan X.D."/>
            <person name="Zhao L."/>
            <person name="Wei J.T."/>
            <person name="Ye R.Z."/>
            <person name="Que T.C."/>
            <person name="Du C.H."/>
            <person name="Zhou Y.H."/>
            <person name="Cheng J.X."/>
            <person name="Dai P.F."/>
            <person name="Guo W.B."/>
            <person name="Han X.H."/>
            <person name="Huang E.J."/>
            <person name="Li L.F."/>
            <person name="Wei W."/>
            <person name="Gao Y.C."/>
            <person name="Liu J.Z."/>
            <person name="Shao H.Z."/>
            <person name="Wang X."/>
            <person name="Wang C.C."/>
            <person name="Yang T.C."/>
            <person name="Huo Q.B."/>
            <person name="Li W."/>
            <person name="Chen H.Y."/>
            <person name="Chen S.E."/>
            <person name="Zhou L.G."/>
            <person name="Ni X.B."/>
            <person name="Tian J.H."/>
            <person name="Sheng Y."/>
            <person name="Liu T."/>
            <person name="Pan Y.S."/>
            <person name="Xia L.Y."/>
            <person name="Li J."/>
            <person name="Zhao F."/>
            <person name="Cao W.C."/>
        </authorList>
    </citation>
    <scope>NUCLEOTIDE SEQUENCE</scope>
    <source>
        <strain evidence="3">Rsan-2018</strain>
    </source>
</reference>
<gene>
    <name evidence="3" type="ORF">HPB52_020076</name>
</gene>
<feature type="compositionally biased region" description="Basic and acidic residues" evidence="1">
    <location>
        <begin position="703"/>
        <end position="712"/>
    </location>
</feature>
<name>A0A9D4T1L1_RHISA</name>
<feature type="region of interest" description="Disordered" evidence="1">
    <location>
        <begin position="702"/>
        <end position="722"/>
    </location>
</feature>
<dbReference type="GO" id="GO:0003824">
    <property type="term" value="F:catalytic activity"/>
    <property type="evidence" value="ECO:0007669"/>
    <property type="project" value="InterPro"/>
</dbReference>
<dbReference type="SUPFAM" id="SSF56219">
    <property type="entry name" value="DNase I-like"/>
    <property type="match status" value="1"/>
</dbReference>
<feature type="compositionally biased region" description="Acidic residues" evidence="1">
    <location>
        <begin position="713"/>
        <end position="722"/>
    </location>
</feature>
<protein>
    <recommendedName>
        <fullName evidence="2">Endonuclease/exonuclease/phosphatase domain-containing protein</fullName>
    </recommendedName>
</protein>
<evidence type="ECO:0000259" key="2">
    <source>
        <dbReference type="Pfam" id="PF14529"/>
    </source>
</evidence>
<feature type="domain" description="Endonuclease/exonuclease/phosphatase" evidence="2">
    <location>
        <begin position="111"/>
        <end position="226"/>
    </location>
</feature>
<comment type="caution">
    <text evidence="3">The sequence shown here is derived from an EMBL/GenBank/DDBJ whole genome shotgun (WGS) entry which is preliminary data.</text>
</comment>
<dbReference type="Proteomes" id="UP000821837">
    <property type="component" value="Chromosome 3"/>
</dbReference>
<evidence type="ECO:0000313" key="4">
    <source>
        <dbReference type="Proteomes" id="UP000821837"/>
    </source>
</evidence>
<proteinExistence type="predicted"/>
<dbReference type="VEuPathDB" id="VectorBase:RSAN_050208"/>
<dbReference type="Pfam" id="PF14529">
    <property type="entry name" value="Exo_endo_phos_2"/>
    <property type="match status" value="1"/>
</dbReference>
<evidence type="ECO:0000313" key="3">
    <source>
        <dbReference type="EMBL" id="KAH7963211.1"/>
    </source>
</evidence>
<dbReference type="EMBL" id="JABSTV010001249">
    <property type="protein sequence ID" value="KAH7963211.1"/>
    <property type="molecule type" value="Genomic_DNA"/>
</dbReference>
<reference evidence="3" key="2">
    <citation type="submission" date="2021-09" db="EMBL/GenBank/DDBJ databases">
        <authorList>
            <person name="Jia N."/>
            <person name="Wang J."/>
            <person name="Shi W."/>
            <person name="Du L."/>
            <person name="Sun Y."/>
            <person name="Zhan W."/>
            <person name="Jiang J."/>
            <person name="Wang Q."/>
            <person name="Zhang B."/>
            <person name="Ji P."/>
            <person name="Sakyi L.B."/>
            <person name="Cui X."/>
            <person name="Yuan T."/>
            <person name="Jiang B."/>
            <person name="Yang W."/>
            <person name="Lam T.T.-Y."/>
            <person name="Chang Q."/>
            <person name="Ding S."/>
            <person name="Wang X."/>
            <person name="Zhu J."/>
            <person name="Ruan X."/>
            <person name="Zhao L."/>
            <person name="Wei J."/>
            <person name="Que T."/>
            <person name="Du C."/>
            <person name="Cheng J."/>
            <person name="Dai P."/>
            <person name="Han X."/>
            <person name="Huang E."/>
            <person name="Gao Y."/>
            <person name="Liu J."/>
            <person name="Shao H."/>
            <person name="Ye R."/>
            <person name="Li L."/>
            <person name="Wei W."/>
            <person name="Wang X."/>
            <person name="Wang C."/>
            <person name="Huo Q."/>
            <person name="Li W."/>
            <person name="Guo W."/>
            <person name="Chen H."/>
            <person name="Chen S."/>
            <person name="Zhou L."/>
            <person name="Zhou L."/>
            <person name="Ni X."/>
            <person name="Tian J."/>
            <person name="Zhou Y."/>
            <person name="Sheng Y."/>
            <person name="Liu T."/>
            <person name="Pan Y."/>
            <person name="Xia L."/>
            <person name="Li J."/>
            <person name="Zhao F."/>
            <person name="Cao W."/>
        </authorList>
    </citation>
    <scope>NUCLEOTIDE SEQUENCE</scope>
    <source>
        <strain evidence="3">Rsan-2018</strain>
        <tissue evidence="3">Larvae</tissue>
    </source>
</reference>
<dbReference type="VEuPathDB" id="VectorBase:RSAN_050550"/>
<dbReference type="AlphaFoldDB" id="A0A9D4T1L1"/>
<evidence type="ECO:0000256" key="1">
    <source>
        <dbReference type="SAM" id="MobiDB-lite"/>
    </source>
</evidence>
<dbReference type="InterPro" id="IPR036691">
    <property type="entry name" value="Endo/exonu/phosph_ase_sf"/>
</dbReference>
<accession>A0A9D4T1L1</accession>
<keyword evidence="4" id="KW-1185">Reference proteome</keyword>